<proteinExistence type="predicted"/>
<sequence>MEWVTRLENSLDYIEKNLTDEIDFEHLAAIARCSTYHYQRVFSYMVGVPLAVYIRRRKLSLAGVELQQGAKVIDVAIKYGYESPNSFTRAFKKQHNITPSQAQQEGSLLTSYPRIKFHITIKGDEEMEYCIKTKEAFRIIGAKKALSTDIEENFKETPLFWQQVATDGTLEKLIPLMTQEPKGIMGVSVGFESDFEDKKEVSNNKELSYYIAVASDQAVPENMEEYIVPPFTWAIFSGQGAMPQAIQELEKKIVTDWLPSSGYEYANGPDIELYLDANPANAVFEVWLPVVKTN</sequence>
<dbReference type="PANTHER" id="PTHR47504:SF5">
    <property type="entry name" value="RIGHT ORIGIN-BINDING PROTEIN"/>
    <property type="match status" value="1"/>
</dbReference>
<dbReference type="Proteomes" id="UP000067523">
    <property type="component" value="Chromosome"/>
</dbReference>
<protein>
    <submittedName>
        <fullName evidence="5">AraC family transcriptional regulator</fullName>
    </submittedName>
</protein>
<dbReference type="InterPro" id="IPR050959">
    <property type="entry name" value="MarA-like"/>
</dbReference>
<reference evidence="6" key="1">
    <citation type="submission" date="2015-12" db="EMBL/GenBank/DDBJ databases">
        <authorList>
            <person name="Lauer A."/>
            <person name="Humrighouse B."/>
            <person name="Loparev V."/>
            <person name="Shewmaker P.L."/>
            <person name="Whitney A.M."/>
            <person name="McLaughlin R.W."/>
        </authorList>
    </citation>
    <scope>NUCLEOTIDE SEQUENCE [LARGE SCALE GENOMIC DNA]</scope>
    <source>
        <strain evidence="6">LMG 26678</strain>
    </source>
</reference>
<evidence type="ECO:0000256" key="1">
    <source>
        <dbReference type="ARBA" id="ARBA00023015"/>
    </source>
</evidence>
<dbReference type="InterPro" id="IPR029441">
    <property type="entry name" value="Cass2"/>
</dbReference>
<keyword evidence="6" id="KW-1185">Reference proteome</keyword>
<dbReference type="GO" id="GO:0003700">
    <property type="term" value="F:DNA-binding transcription factor activity"/>
    <property type="evidence" value="ECO:0007669"/>
    <property type="project" value="InterPro"/>
</dbReference>
<evidence type="ECO:0000259" key="4">
    <source>
        <dbReference type="PROSITE" id="PS01124"/>
    </source>
</evidence>
<dbReference type="KEGG" id="erx:ATZ35_06475"/>
<keyword evidence="2" id="KW-0238">DNA-binding</keyword>
<dbReference type="InterPro" id="IPR009057">
    <property type="entry name" value="Homeodomain-like_sf"/>
</dbReference>
<dbReference type="AlphaFoldDB" id="A0A0U2VGP1"/>
<dbReference type="Gene3D" id="3.20.80.10">
    <property type="entry name" value="Regulatory factor, effector binding domain"/>
    <property type="match status" value="1"/>
</dbReference>
<dbReference type="InterPro" id="IPR011256">
    <property type="entry name" value="Reg_factor_effector_dom_sf"/>
</dbReference>
<dbReference type="SMART" id="SM00871">
    <property type="entry name" value="AraC_E_bind"/>
    <property type="match status" value="1"/>
</dbReference>
<accession>A0A0U2VGP1</accession>
<dbReference type="InterPro" id="IPR020449">
    <property type="entry name" value="Tscrpt_reg_AraC-type_HTH"/>
</dbReference>
<evidence type="ECO:0000313" key="5">
    <source>
        <dbReference type="EMBL" id="ALS36812.1"/>
    </source>
</evidence>
<evidence type="ECO:0000313" key="6">
    <source>
        <dbReference type="Proteomes" id="UP000067523"/>
    </source>
</evidence>
<dbReference type="Pfam" id="PF14526">
    <property type="entry name" value="Cass2"/>
    <property type="match status" value="1"/>
</dbReference>
<evidence type="ECO:0000256" key="3">
    <source>
        <dbReference type="ARBA" id="ARBA00023163"/>
    </source>
</evidence>
<name>A0A0U2VGP1_9ENTE</name>
<dbReference type="SUPFAM" id="SSF55136">
    <property type="entry name" value="Probable bacterial effector-binding domain"/>
    <property type="match status" value="1"/>
</dbReference>
<keyword evidence="3" id="KW-0804">Transcription</keyword>
<dbReference type="SMART" id="SM00342">
    <property type="entry name" value="HTH_ARAC"/>
    <property type="match status" value="1"/>
</dbReference>
<evidence type="ECO:0000256" key="2">
    <source>
        <dbReference type="ARBA" id="ARBA00023125"/>
    </source>
</evidence>
<organism evidence="5 6">
    <name type="scientific">Enterococcus rotai</name>
    <dbReference type="NCBI Taxonomy" id="118060"/>
    <lineage>
        <taxon>Bacteria</taxon>
        <taxon>Bacillati</taxon>
        <taxon>Bacillota</taxon>
        <taxon>Bacilli</taxon>
        <taxon>Lactobacillales</taxon>
        <taxon>Enterococcaceae</taxon>
        <taxon>Enterococcus</taxon>
    </lineage>
</organism>
<feature type="domain" description="HTH araC/xylS-type" evidence="4">
    <location>
        <begin position="8"/>
        <end position="105"/>
    </location>
</feature>
<dbReference type="InterPro" id="IPR010499">
    <property type="entry name" value="AraC_E-bd"/>
</dbReference>
<dbReference type="STRING" id="118060.ATZ35_06475"/>
<dbReference type="Pfam" id="PF12833">
    <property type="entry name" value="HTH_18"/>
    <property type="match status" value="1"/>
</dbReference>
<dbReference type="InterPro" id="IPR018060">
    <property type="entry name" value="HTH_AraC"/>
</dbReference>
<dbReference type="SUPFAM" id="SSF46689">
    <property type="entry name" value="Homeodomain-like"/>
    <property type="match status" value="2"/>
</dbReference>
<keyword evidence="1" id="KW-0805">Transcription regulation</keyword>
<gene>
    <name evidence="5" type="ORF">ATZ35_06475</name>
</gene>
<dbReference type="PROSITE" id="PS01124">
    <property type="entry name" value="HTH_ARAC_FAMILY_2"/>
    <property type="match status" value="1"/>
</dbReference>
<dbReference type="GO" id="GO:0043565">
    <property type="term" value="F:sequence-specific DNA binding"/>
    <property type="evidence" value="ECO:0007669"/>
    <property type="project" value="InterPro"/>
</dbReference>
<dbReference type="PRINTS" id="PR00032">
    <property type="entry name" value="HTHARAC"/>
</dbReference>
<dbReference type="Gene3D" id="1.10.10.60">
    <property type="entry name" value="Homeodomain-like"/>
    <property type="match status" value="2"/>
</dbReference>
<dbReference type="PANTHER" id="PTHR47504">
    <property type="entry name" value="RIGHT ORIGIN-BINDING PROTEIN"/>
    <property type="match status" value="1"/>
</dbReference>
<dbReference type="EMBL" id="CP013655">
    <property type="protein sequence ID" value="ALS36812.1"/>
    <property type="molecule type" value="Genomic_DNA"/>
</dbReference>
<dbReference type="RefSeq" id="WP_208930031.1">
    <property type="nucleotide sequence ID" value="NZ_CP013655.1"/>
</dbReference>